<organism evidence="1 2">
    <name type="scientific">Chaetomium tenue</name>
    <dbReference type="NCBI Taxonomy" id="1854479"/>
    <lineage>
        <taxon>Eukaryota</taxon>
        <taxon>Fungi</taxon>
        <taxon>Dikarya</taxon>
        <taxon>Ascomycota</taxon>
        <taxon>Pezizomycotina</taxon>
        <taxon>Sordariomycetes</taxon>
        <taxon>Sordariomycetidae</taxon>
        <taxon>Sordariales</taxon>
        <taxon>Chaetomiaceae</taxon>
        <taxon>Chaetomium</taxon>
    </lineage>
</organism>
<sequence>MSTIASPRDRPGPFPRRTNSSITPTSSSRPSLDAPASTSSSPNPNNPSSSSTTTTTTTTTTQPKRNNRAALREYYNLRNTTTTNNKPLPSPPTVEITTHPDDVLPNPNTTTPIPNELDNPHFDAPTYTAHLLQTASLADLLRTHARVLGEMRALDAERKALVYDNYSKLIAATDTIRRMRAARGPGDVVIGGGGGVGESVGDGGTLEKVVDGIYGVAVGLREELRREVDAAAAEEGKRKGDGDAENRRERTRELAREVVKVPERVRRLVGEGKVEEASQEWERPRRLLVRWKELGVGGEEVGALIEEGDNALRGGGRGEGNESPSAAT</sequence>
<gene>
    <name evidence="1" type="ORF">F5144DRAFT_539805</name>
</gene>
<name>A0ACB7NYZ0_9PEZI</name>
<keyword evidence="2" id="KW-1185">Reference proteome</keyword>
<proteinExistence type="predicted"/>
<accession>A0ACB7NYZ0</accession>
<evidence type="ECO:0000313" key="1">
    <source>
        <dbReference type="EMBL" id="KAH6623550.1"/>
    </source>
</evidence>
<dbReference type="EMBL" id="JAGIZQ010000006">
    <property type="protein sequence ID" value="KAH6623550.1"/>
    <property type="molecule type" value="Genomic_DNA"/>
</dbReference>
<protein>
    <submittedName>
        <fullName evidence="1">Vps51/Vps67-domain-containing protein</fullName>
    </submittedName>
</protein>
<reference evidence="1 2" key="1">
    <citation type="journal article" date="2021" name="Nat. Commun.">
        <title>Genetic determinants of endophytism in the Arabidopsis root mycobiome.</title>
        <authorList>
            <person name="Mesny F."/>
            <person name="Miyauchi S."/>
            <person name="Thiergart T."/>
            <person name="Pickel B."/>
            <person name="Atanasova L."/>
            <person name="Karlsson M."/>
            <person name="Huettel B."/>
            <person name="Barry K.W."/>
            <person name="Haridas S."/>
            <person name="Chen C."/>
            <person name="Bauer D."/>
            <person name="Andreopoulos W."/>
            <person name="Pangilinan J."/>
            <person name="LaButti K."/>
            <person name="Riley R."/>
            <person name="Lipzen A."/>
            <person name="Clum A."/>
            <person name="Drula E."/>
            <person name="Henrissat B."/>
            <person name="Kohler A."/>
            <person name="Grigoriev I.V."/>
            <person name="Martin F.M."/>
            <person name="Hacquard S."/>
        </authorList>
    </citation>
    <scope>NUCLEOTIDE SEQUENCE [LARGE SCALE GENOMIC DNA]</scope>
    <source>
        <strain evidence="1 2">MPI-SDFR-AT-0079</strain>
    </source>
</reference>
<evidence type="ECO:0000313" key="2">
    <source>
        <dbReference type="Proteomes" id="UP000724584"/>
    </source>
</evidence>
<comment type="caution">
    <text evidence="1">The sequence shown here is derived from an EMBL/GenBank/DDBJ whole genome shotgun (WGS) entry which is preliminary data.</text>
</comment>
<dbReference type="Proteomes" id="UP000724584">
    <property type="component" value="Unassembled WGS sequence"/>
</dbReference>